<dbReference type="EMBL" id="VJWL01000001">
    <property type="protein sequence ID" value="TRW50380.1"/>
    <property type="molecule type" value="Genomic_DNA"/>
</dbReference>
<name>A0A552X5W0_9GAMM</name>
<keyword evidence="1" id="KW-1133">Transmembrane helix</keyword>
<keyword evidence="1" id="KW-0812">Transmembrane</keyword>
<evidence type="ECO:0000313" key="2">
    <source>
        <dbReference type="EMBL" id="TRW50380.1"/>
    </source>
</evidence>
<dbReference type="AlphaFoldDB" id="A0A552X5W0"/>
<keyword evidence="3" id="KW-1185">Reference proteome</keyword>
<feature type="transmembrane region" description="Helical" evidence="1">
    <location>
        <begin position="52"/>
        <end position="73"/>
    </location>
</feature>
<feature type="transmembrane region" description="Helical" evidence="1">
    <location>
        <begin position="85"/>
        <end position="105"/>
    </location>
</feature>
<dbReference type="RefSeq" id="WP_143235314.1">
    <property type="nucleotide sequence ID" value="NZ_VJWL01000001.1"/>
</dbReference>
<dbReference type="Proteomes" id="UP000320359">
    <property type="component" value="Unassembled WGS sequence"/>
</dbReference>
<sequence>MNWYLEVFRKYTVFTGRSRRAEYWWFILINMIIAFILGFIDGFSGTFNEQFGLGLLSGIYMLVILIPSIAVAIRRLHDTGRSGWWMLILFVPLIGGLVFLVFMLLPSEAGENKWGPNPIEQGAQPA</sequence>
<dbReference type="PANTHER" id="PTHR34980:SF2">
    <property type="entry name" value="INNER MEMBRANE PROTEIN YHAH-RELATED"/>
    <property type="match status" value="1"/>
</dbReference>
<proteinExistence type="predicted"/>
<feature type="transmembrane region" description="Helical" evidence="1">
    <location>
        <begin position="21"/>
        <end position="40"/>
    </location>
</feature>
<protein>
    <submittedName>
        <fullName evidence="2">DUF805 domain-containing protein</fullName>
    </submittedName>
</protein>
<evidence type="ECO:0000313" key="3">
    <source>
        <dbReference type="Proteomes" id="UP000320359"/>
    </source>
</evidence>
<organism evidence="2 3">
    <name type="scientific">Aliidiomarina halalkaliphila</name>
    <dbReference type="NCBI Taxonomy" id="2593535"/>
    <lineage>
        <taxon>Bacteria</taxon>
        <taxon>Pseudomonadati</taxon>
        <taxon>Pseudomonadota</taxon>
        <taxon>Gammaproteobacteria</taxon>
        <taxon>Alteromonadales</taxon>
        <taxon>Idiomarinaceae</taxon>
        <taxon>Aliidiomarina</taxon>
    </lineage>
</organism>
<evidence type="ECO:0000256" key="1">
    <source>
        <dbReference type="SAM" id="Phobius"/>
    </source>
</evidence>
<dbReference type="PANTHER" id="PTHR34980">
    <property type="entry name" value="INNER MEMBRANE PROTEIN-RELATED-RELATED"/>
    <property type="match status" value="1"/>
</dbReference>
<dbReference type="OrthoDB" id="9812349at2"/>
<comment type="caution">
    <text evidence="2">The sequence shown here is derived from an EMBL/GenBank/DDBJ whole genome shotgun (WGS) entry which is preliminary data.</text>
</comment>
<reference evidence="2 3" key="1">
    <citation type="submission" date="2019-07" db="EMBL/GenBank/DDBJ databases">
        <authorList>
            <person name="Yang M."/>
            <person name="Zhao D."/>
            <person name="Xiang H."/>
        </authorList>
    </citation>
    <scope>NUCLEOTIDE SEQUENCE [LARGE SCALE GENOMIC DNA]</scope>
    <source>
        <strain evidence="2 3">IM1326</strain>
    </source>
</reference>
<keyword evidence="1" id="KW-0472">Membrane</keyword>
<accession>A0A552X5W0</accession>
<dbReference type="Pfam" id="PF05656">
    <property type="entry name" value="DUF805"/>
    <property type="match status" value="1"/>
</dbReference>
<gene>
    <name evidence="2" type="ORF">FM042_05990</name>
</gene>
<dbReference type="InterPro" id="IPR008523">
    <property type="entry name" value="DUF805"/>
</dbReference>
<dbReference type="GO" id="GO:0005886">
    <property type="term" value="C:plasma membrane"/>
    <property type="evidence" value="ECO:0007669"/>
    <property type="project" value="TreeGrafter"/>
</dbReference>